<sequence>MGLLSEGNPLSWTEIKLALQQIRTYGLDQLLHIFNKYKDRQKDPFLWGDETELTLVRFDHKNKNVRLLLKSHQLLPILNELNKKTDE</sequence>
<evidence type="ECO:0000256" key="6">
    <source>
        <dbReference type="RuleBase" id="RU367135"/>
    </source>
</evidence>
<accession>A0A820FMH6</accession>
<dbReference type="GO" id="GO:0006750">
    <property type="term" value="P:glutathione biosynthetic process"/>
    <property type="evidence" value="ECO:0007669"/>
    <property type="project" value="UniProtKB-UniRule"/>
</dbReference>
<name>A0A820FMH6_9BILA</name>
<dbReference type="InterPro" id="IPR004308">
    <property type="entry name" value="GCS"/>
</dbReference>
<comment type="catalytic activity">
    <reaction evidence="6">
        <text>L-cysteine + L-glutamate + ATP = gamma-L-glutamyl-L-cysteine + ADP + phosphate + H(+)</text>
        <dbReference type="Rhea" id="RHEA:13285"/>
        <dbReference type="ChEBI" id="CHEBI:15378"/>
        <dbReference type="ChEBI" id="CHEBI:29985"/>
        <dbReference type="ChEBI" id="CHEBI:30616"/>
        <dbReference type="ChEBI" id="CHEBI:35235"/>
        <dbReference type="ChEBI" id="CHEBI:43474"/>
        <dbReference type="ChEBI" id="CHEBI:58173"/>
        <dbReference type="ChEBI" id="CHEBI:456216"/>
        <dbReference type="EC" id="6.3.2.2"/>
    </reaction>
</comment>
<dbReference type="GO" id="GO:0005524">
    <property type="term" value="F:ATP binding"/>
    <property type="evidence" value="ECO:0007669"/>
    <property type="project" value="UniProtKB-UniRule"/>
</dbReference>
<evidence type="ECO:0000256" key="3">
    <source>
        <dbReference type="ARBA" id="ARBA00022684"/>
    </source>
</evidence>
<comment type="pathway">
    <text evidence="6">Sulfur metabolism; glutathione biosynthesis; glutathione from L-cysteine and L-glutamate: step 1/2.</text>
</comment>
<keyword evidence="2 6" id="KW-0436">Ligase</keyword>
<evidence type="ECO:0000256" key="2">
    <source>
        <dbReference type="ARBA" id="ARBA00022598"/>
    </source>
</evidence>
<keyword evidence="4 6" id="KW-0547">Nucleotide-binding</keyword>
<reference evidence="7" key="1">
    <citation type="submission" date="2021-02" db="EMBL/GenBank/DDBJ databases">
        <authorList>
            <person name="Nowell W R."/>
        </authorList>
    </citation>
    <scope>NUCLEOTIDE SEQUENCE</scope>
</reference>
<dbReference type="Gene3D" id="3.30.590.50">
    <property type="match status" value="1"/>
</dbReference>
<comment type="similarity">
    <text evidence="6">Belongs to the glutamate--cysteine ligase type 3 family.</text>
</comment>
<dbReference type="UniPathway" id="UPA00142">
    <property type="reaction ID" value="UER00209"/>
</dbReference>
<dbReference type="Proteomes" id="UP000663836">
    <property type="component" value="Unassembled WGS sequence"/>
</dbReference>
<evidence type="ECO:0000256" key="4">
    <source>
        <dbReference type="ARBA" id="ARBA00022741"/>
    </source>
</evidence>
<evidence type="ECO:0000256" key="5">
    <source>
        <dbReference type="ARBA" id="ARBA00022840"/>
    </source>
</evidence>
<dbReference type="GO" id="GO:0004357">
    <property type="term" value="F:glutamate-cysteine ligase activity"/>
    <property type="evidence" value="ECO:0007669"/>
    <property type="project" value="UniProtKB-UniRule"/>
</dbReference>
<gene>
    <name evidence="7" type="ORF">JBS370_LOCUS39225</name>
</gene>
<dbReference type="AlphaFoldDB" id="A0A820FMH6"/>
<keyword evidence="3 6" id="KW-0317">Glutathione biosynthesis</keyword>
<evidence type="ECO:0000313" key="7">
    <source>
        <dbReference type="EMBL" id="CAF4265358.1"/>
    </source>
</evidence>
<dbReference type="EC" id="6.3.2.2" evidence="1 6"/>
<keyword evidence="5 6" id="KW-0067">ATP-binding</keyword>
<dbReference type="PANTHER" id="PTHR11164:SF0">
    <property type="entry name" value="GLUTAMATE--CYSTEINE LIGASE CATALYTIC SUBUNIT"/>
    <property type="match status" value="1"/>
</dbReference>
<protein>
    <recommendedName>
        <fullName evidence="1 6">Glutamate--cysteine ligase</fullName>
        <ecNumber evidence="1 6">6.3.2.2</ecNumber>
    </recommendedName>
    <alternativeName>
        <fullName evidence="6">Gamma-ECS</fullName>
    </alternativeName>
    <alternativeName>
        <fullName evidence="6">Gamma-glutamylcysteine synthetase</fullName>
    </alternativeName>
</protein>
<organism evidence="7 8">
    <name type="scientific">Rotaria sordida</name>
    <dbReference type="NCBI Taxonomy" id="392033"/>
    <lineage>
        <taxon>Eukaryota</taxon>
        <taxon>Metazoa</taxon>
        <taxon>Spiralia</taxon>
        <taxon>Gnathifera</taxon>
        <taxon>Rotifera</taxon>
        <taxon>Eurotatoria</taxon>
        <taxon>Bdelloidea</taxon>
        <taxon>Philodinida</taxon>
        <taxon>Philodinidae</taxon>
        <taxon>Rotaria</taxon>
    </lineage>
</organism>
<feature type="non-terminal residue" evidence="7">
    <location>
        <position position="1"/>
    </location>
</feature>
<evidence type="ECO:0000256" key="1">
    <source>
        <dbReference type="ARBA" id="ARBA00012220"/>
    </source>
</evidence>
<dbReference type="GO" id="GO:0017109">
    <property type="term" value="C:glutamate-cysteine ligase complex"/>
    <property type="evidence" value="ECO:0007669"/>
    <property type="project" value="TreeGrafter"/>
</dbReference>
<proteinExistence type="inferred from homology"/>
<dbReference type="PANTHER" id="PTHR11164">
    <property type="entry name" value="GLUTAMATE CYSTEINE LIGASE"/>
    <property type="match status" value="1"/>
</dbReference>
<evidence type="ECO:0000313" key="8">
    <source>
        <dbReference type="Proteomes" id="UP000663836"/>
    </source>
</evidence>
<comment type="caution">
    <text evidence="7">The sequence shown here is derived from an EMBL/GenBank/DDBJ whole genome shotgun (WGS) entry which is preliminary data.</text>
</comment>
<dbReference type="EMBL" id="CAJOBD010025828">
    <property type="protein sequence ID" value="CAF4265358.1"/>
    <property type="molecule type" value="Genomic_DNA"/>
</dbReference>